<feature type="domain" description="DUF6593" evidence="1">
    <location>
        <begin position="13"/>
        <end position="192"/>
    </location>
</feature>
<evidence type="ECO:0000313" key="2">
    <source>
        <dbReference type="EMBL" id="KAF5379133.1"/>
    </source>
</evidence>
<accession>A0A8H5M346</accession>
<dbReference type="OrthoDB" id="3360976at2759"/>
<comment type="caution">
    <text evidence="2">The sequence shown here is derived from an EMBL/GenBank/DDBJ whole genome shotgun (WGS) entry which is preliminary data.</text>
</comment>
<dbReference type="InterPro" id="IPR046528">
    <property type="entry name" value="DUF6593"/>
</dbReference>
<gene>
    <name evidence="2" type="ORF">D9615_005855</name>
</gene>
<dbReference type="Proteomes" id="UP000565441">
    <property type="component" value="Unassembled WGS sequence"/>
</dbReference>
<dbReference type="AlphaFoldDB" id="A0A8H5M346"/>
<evidence type="ECO:0000259" key="1">
    <source>
        <dbReference type="Pfam" id="PF20236"/>
    </source>
</evidence>
<proteinExistence type="predicted"/>
<organism evidence="2 3">
    <name type="scientific">Tricholomella constricta</name>
    <dbReference type="NCBI Taxonomy" id="117010"/>
    <lineage>
        <taxon>Eukaryota</taxon>
        <taxon>Fungi</taxon>
        <taxon>Dikarya</taxon>
        <taxon>Basidiomycota</taxon>
        <taxon>Agaricomycotina</taxon>
        <taxon>Agaricomycetes</taxon>
        <taxon>Agaricomycetidae</taxon>
        <taxon>Agaricales</taxon>
        <taxon>Tricholomatineae</taxon>
        <taxon>Lyophyllaceae</taxon>
        <taxon>Tricholomella</taxon>
    </lineage>
</organism>
<evidence type="ECO:0000313" key="3">
    <source>
        <dbReference type="Proteomes" id="UP000565441"/>
    </source>
</evidence>
<sequence length="193" mass="22276">MQLYLSGPRAFHSTYHDANGQAIYKVRTSSQVFGRTTTVSRILRNEILYDHSMRDIFGHLAQIEWKSFRSSILRFYGREMRTRSFFKKQGWGWHGCDRVFAAPDGREYRWKLGTAAPEAGILDLTLYLMANPYLSQLRSHNEKQTLVARFNPGGNSCFFSARSPFLEILPAGEHIADAIVVSFVYIEKLREDE</sequence>
<dbReference type="EMBL" id="JAACJP010000017">
    <property type="protein sequence ID" value="KAF5379133.1"/>
    <property type="molecule type" value="Genomic_DNA"/>
</dbReference>
<protein>
    <recommendedName>
        <fullName evidence="1">DUF6593 domain-containing protein</fullName>
    </recommendedName>
</protein>
<reference evidence="2 3" key="1">
    <citation type="journal article" date="2020" name="ISME J.">
        <title>Uncovering the hidden diversity of litter-decomposition mechanisms in mushroom-forming fungi.</title>
        <authorList>
            <person name="Floudas D."/>
            <person name="Bentzer J."/>
            <person name="Ahren D."/>
            <person name="Johansson T."/>
            <person name="Persson P."/>
            <person name="Tunlid A."/>
        </authorList>
    </citation>
    <scope>NUCLEOTIDE SEQUENCE [LARGE SCALE GENOMIC DNA]</scope>
    <source>
        <strain evidence="2 3">CBS 661.87</strain>
    </source>
</reference>
<dbReference type="Pfam" id="PF20236">
    <property type="entry name" value="DUF6593"/>
    <property type="match status" value="1"/>
</dbReference>
<keyword evidence="3" id="KW-1185">Reference proteome</keyword>
<name>A0A8H5M346_9AGAR</name>